<dbReference type="PANTHER" id="PTHR24148:SF73">
    <property type="entry name" value="HET DOMAIN PROTEIN (AFU_ORTHOLOGUE AFUA_8G01020)"/>
    <property type="match status" value="1"/>
</dbReference>
<reference evidence="2 3" key="1">
    <citation type="submission" date="2016-07" db="EMBL/GenBank/DDBJ databases">
        <title>Pervasive Adenine N6-methylation of Active Genes in Fungi.</title>
        <authorList>
            <consortium name="DOE Joint Genome Institute"/>
            <person name="Mondo S.J."/>
            <person name="Dannebaum R.O."/>
            <person name="Kuo R.C."/>
            <person name="Labutti K."/>
            <person name="Haridas S."/>
            <person name="Kuo A."/>
            <person name="Salamov A."/>
            <person name="Ahrendt S.R."/>
            <person name="Lipzen A."/>
            <person name="Sullivan W."/>
            <person name="Andreopoulos W.B."/>
            <person name="Clum A."/>
            <person name="Lindquist E."/>
            <person name="Daum C."/>
            <person name="Ramamoorthy G.K."/>
            <person name="Gryganskyi A."/>
            <person name="Culley D."/>
            <person name="Magnuson J.K."/>
            <person name="James T.Y."/>
            <person name="O'Malley M.A."/>
            <person name="Stajich J.E."/>
            <person name="Spatafora J.W."/>
            <person name="Visel A."/>
            <person name="Grigoriev I.V."/>
        </authorList>
    </citation>
    <scope>NUCLEOTIDE SEQUENCE [LARGE SCALE GENOMIC DNA]</scope>
    <source>
        <strain evidence="2 3">NRRL 1336</strain>
    </source>
</reference>
<dbReference type="PANTHER" id="PTHR24148">
    <property type="entry name" value="ANKYRIN REPEAT DOMAIN-CONTAINING PROTEIN 39 HOMOLOG-RELATED"/>
    <property type="match status" value="1"/>
</dbReference>
<dbReference type="Pfam" id="PF06985">
    <property type="entry name" value="HET"/>
    <property type="match status" value="1"/>
</dbReference>
<evidence type="ECO:0000313" key="3">
    <source>
        <dbReference type="Proteomes" id="UP000193560"/>
    </source>
</evidence>
<keyword evidence="3" id="KW-1185">Reference proteome</keyword>
<proteinExistence type="predicted"/>
<protein>
    <recommendedName>
        <fullName evidence="1">Heterokaryon incompatibility domain-containing protein</fullName>
    </recommendedName>
</protein>
<evidence type="ECO:0000259" key="1">
    <source>
        <dbReference type="Pfam" id="PF06985"/>
    </source>
</evidence>
<dbReference type="EMBL" id="MCGE01000040">
    <property type="protein sequence ID" value="ORZ06270.1"/>
    <property type="molecule type" value="Genomic_DNA"/>
</dbReference>
<dbReference type="AlphaFoldDB" id="A0A1X2I1B4"/>
<dbReference type="STRING" id="90262.A0A1X2I1B4"/>
<accession>A0A1X2I1B4</accession>
<dbReference type="InterPro" id="IPR052895">
    <property type="entry name" value="HetReg/Transcr_Mod"/>
</dbReference>
<gene>
    <name evidence="2" type="ORF">BCR42DRAFT_427404</name>
</gene>
<dbReference type="Proteomes" id="UP000193560">
    <property type="component" value="Unassembled WGS sequence"/>
</dbReference>
<dbReference type="InterPro" id="IPR010730">
    <property type="entry name" value="HET"/>
</dbReference>
<name>A0A1X2I1B4_9FUNG</name>
<feature type="domain" description="Heterokaryon incompatibility" evidence="1">
    <location>
        <begin position="67"/>
        <end position="270"/>
    </location>
</feature>
<dbReference type="OrthoDB" id="5347061at2759"/>
<evidence type="ECO:0000313" key="2">
    <source>
        <dbReference type="EMBL" id="ORZ06270.1"/>
    </source>
</evidence>
<sequence>MTQDDQVDPLFQSKDLSCGNIQQQQQPEQQRPFQIVLIDIQKAAWNREIHCIETPLPDDDNDDTLNYVTLSYRWGELHETIIDTKLGYLASVTSFHLPHFYQLCSAMGEDPDLKKIKYVWVDAICVDQIDPIKRKSTIHQMSNIYKKSSYILAVPDLHLEYLRGTTKNRGILHDISMHKHYLHHLIHQNYETLERLNEQFLDSIKVPKHPATLRHTLLTTITIDPSSEEDFQMYKWKQQIVERNTAIQQSMDYFRDLVKDWSTRVWVISEYHIAKQKNHQKMKYWFMSFPFMKNVSFFEFDFGEPPSLPSDDNTTTAASLDAAHRHGPINDQQPTVLYQHLQNTMDQQLKQQTFFEMMLKSRASKNEDRFYAILPLSEYDDRLGNKDVVDHWHITTMISVKLQLLDWMTPRDKLVLLFLSADHRSLMEGRILPTFATANIYWPPAADQYPTLEEEDEQYSNFDLTSAATMTLHKPLAHQDGLLGLYKLVLKPKEYYLCVDKDLKWGAQLSLGKDTALCKQLSLIDFMDTLDVVCIPNVREAVMKAHHDDNNNDDDDEHHHHGGLRPFYIFLVGSFTKNIWVLKPFWYSYSVACDDLFSRRSCQDDYKDGFHIY</sequence>
<organism evidence="2 3">
    <name type="scientific">Absidia repens</name>
    <dbReference type="NCBI Taxonomy" id="90262"/>
    <lineage>
        <taxon>Eukaryota</taxon>
        <taxon>Fungi</taxon>
        <taxon>Fungi incertae sedis</taxon>
        <taxon>Mucoromycota</taxon>
        <taxon>Mucoromycotina</taxon>
        <taxon>Mucoromycetes</taxon>
        <taxon>Mucorales</taxon>
        <taxon>Cunninghamellaceae</taxon>
        <taxon>Absidia</taxon>
    </lineage>
</organism>
<comment type="caution">
    <text evidence="2">The sequence shown here is derived from an EMBL/GenBank/DDBJ whole genome shotgun (WGS) entry which is preliminary data.</text>
</comment>